<dbReference type="AlphaFoldDB" id="A0A8D8YX12"/>
<evidence type="ECO:0000313" key="2">
    <source>
        <dbReference type="EMBL" id="CAG6736789.1"/>
    </source>
</evidence>
<dbReference type="EMBL" id="HBUF01400725">
    <property type="protein sequence ID" value="CAG6736789.1"/>
    <property type="molecule type" value="Transcribed_RNA"/>
</dbReference>
<organism evidence="2">
    <name type="scientific">Cacopsylla melanoneura</name>
    <dbReference type="NCBI Taxonomy" id="428564"/>
    <lineage>
        <taxon>Eukaryota</taxon>
        <taxon>Metazoa</taxon>
        <taxon>Ecdysozoa</taxon>
        <taxon>Arthropoda</taxon>
        <taxon>Hexapoda</taxon>
        <taxon>Insecta</taxon>
        <taxon>Pterygota</taxon>
        <taxon>Neoptera</taxon>
        <taxon>Paraneoptera</taxon>
        <taxon>Hemiptera</taxon>
        <taxon>Sternorrhyncha</taxon>
        <taxon>Psylloidea</taxon>
        <taxon>Psyllidae</taxon>
        <taxon>Psyllinae</taxon>
        <taxon>Cacopsylla</taxon>
    </lineage>
</organism>
<accession>A0A8D8YX12</accession>
<proteinExistence type="predicted"/>
<feature type="region of interest" description="Disordered" evidence="1">
    <location>
        <begin position="52"/>
        <end position="85"/>
    </location>
</feature>
<evidence type="ECO:0000256" key="1">
    <source>
        <dbReference type="SAM" id="MobiDB-lite"/>
    </source>
</evidence>
<reference evidence="2" key="1">
    <citation type="submission" date="2021-05" db="EMBL/GenBank/DDBJ databases">
        <authorList>
            <person name="Alioto T."/>
            <person name="Alioto T."/>
            <person name="Gomez Garrido J."/>
        </authorList>
    </citation>
    <scope>NUCLEOTIDE SEQUENCE</scope>
</reference>
<protein>
    <submittedName>
        <fullName evidence="2">Uncharacterized protein</fullName>
    </submittedName>
</protein>
<sequence>MNRGKNVLLPGPEVALRFPRVQNVMKKKPGIMFHYTASTALLSPLPSGCFPTQPKEDEWAPKKTSNHGHKLLSPPGFEPGSPACKTSAVTTEQWELITIIHTR</sequence>
<name>A0A8D8YX12_9HEMI</name>